<dbReference type="GeneID" id="83058869"/>
<dbReference type="RefSeq" id="WP_066747410.1">
    <property type="nucleotide sequence ID" value="NZ_CALCLR010000083.1"/>
</dbReference>
<evidence type="ECO:0000313" key="4">
    <source>
        <dbReference type="Proteomes" id="UP000093044"/>
    </source>
</evidence>
<feature type="chain" id="PRO_5008539005" description="Peptidase C45 hydrolase domain-containing protein" evidence="1">
    <location>
        <begin position="25"/>
        <end position="402"/>
    </location>
</feature>
<evidence type="ECO:0000259" key="2">
    <source>
        <dbReference type="Pfam" id="PF03417"/>
    </source>
</evidence>
<reference evidence="3" key="1">
    <citation type="submission" date="2016-08" db="EMBL/GenBank/DDBJ databases">
        <title>Complete genome of Cloacibacillus porcorum.</title>
        <authorList>
            <person name="Looft T."/>
            <person name="Bayles D.O."/>
            <person name="Alt D.P."/>
        </authorList>
    </citation>
    <scope>NUCLEOTIDE SEQUENCE [LARGE SCALE GENOMIC DNA]</scope>
    <source>
        <strain evidence="3">CL-84</strain>
    </source>
</reference>
<evidence type="ECO:0000313" key="3">
    <source>
        <dbReference type="EMBL" id="ANZ46025.1"/>
    </source>
</evidence>
<dbReference type="PANTHER" id="PTHR35527">
    <property type="entry name" value="CHOLOYLGLYCINE HYDROLASE"/>
    <property type="match status" value="1"/>
</dbReference>
<feature type="domain" description="Peptidase C45 hydrolase" evidence="2">
    <location>
        <begin position="178"/>
        <end position="359"/>
    </location>
</feature>
<evidence type="ECO:0000256" key="1">
    <source>
        <dbReference type="SAM" id="SignalP"/>
    </source>
</evidence>
<gene>
    <name evidence="3" type="ORF">BED41_13535</name>
</gene>
<dbReference type="InterPro" id="IPR005079">
    <property type="entry name" value="Peptidase_C45_hydrolase"/>
</dbReference>
<protein>
    <recommendedName>
        <fullName evidence="2">Peptidase C45 hydrolase domain-containing protein</fullName>
    </recommendedName>
</protein>
<dbReference type="Gene3D" id="3.60.60.10">
    <property type="entry name" value="Penicillin V Acylase, Chain A"/>
    <property type="match status" value="1"/>
</dbReference>
<dbReference type="STRING" id="1197717.BED41_13535"/>
<dbReference type="Proteomes" id="UP000093044">
    <property type="component" value="Chromosome"/>
</dbReference>
<accession>A0A1B2I7S3</accession>
<dbReference type="InterPro" id="IPR052193">
    <property type="entry name" value="Peptidase_C59"/>
</dbReference>
<dbReference type="EMBL" id="CP016757">
    <property type="protein sequence ID" value="ANZ46025.1"/>
    <property type="molecule type" value="Genomic_DNA"/>
</dbReference>
<feature type="signal peptide" evidence="1">
    <location>
        <begin position="1"/>
        <end position="24"/>
    </location>
</feature>
<dbReference type="InterPro" id="IPR029055">
    <property type="entry name" value="Ntn_hydrolases_N"/>
</dbReference>
<dbReference type="PANTHER" id="PTHR35527:SF2">
    <property type="entry name" value="HYDROLASE"/>
    <property type="match status" value="1"/>
</dbReference>
<dbReference type="AlphaFoldDB" id="A0A1B2I7S3"/>
<proteinExistence type="predicted"/>
<organism evidence="3 4">
    <name type="scientific">Cloacibacillus porcorum</name>
    <dbReference type="NCBI Taxonomy" id="1197717"/>
    <lineage>
        <taxon>Bacteria</taxon>
        <taxon>Thermotogati</taxon>
        <taxon>Synergistota</taxon>
        <taxon>Synergistia</taxon>
        <taxon>Synergistales</taxon>
        <taxon>Synergistaceae</taxon>
        <taxon>Cloacibacillus</taxon>
    </lineage>
</organism>
<sequence length="402" mass="43929">MNRCLFVVAVALSALSICSSLCYASDNPAHYLKTEEQKASAASIEKLGDKGLYKMEYSADYRLDEVLKSGSRTSDDLLKFLLAELLGVENSQAALPSFGCSAFAVRTKSGDRIFGRNFDYNQFDAGVEGNAAVLMRVRPKEGYSSVGMVPGAFAGFGTDSLCDGETDISNTALFPFLIMDGMNEAGLAVSVLWLDEFPTSQDESGKYDITTTVALRLMLDRAATVEEAAKLLGDYNMWSAFPRASFHFLVADKTGAAKVLEYDNDNVLHVFDANYVTNFYLNEDVQALITTPSHHDHGLDRYNKIEARLKAASNVLSENEAMALLKDVSQKPGETGTSNTRWSVVYNLSSLTAKVAAAQDYDNIFSFRLKGDGGGSSGCNHGFFALFLLPALFIPALWRRKH</sequence>
<dbReference type="SUPFAM" id="SSF56235">
    <property type="entry name" value="N-terminal nucleophile aminohydrolases (Ntn hydrolases)"/>
    <property type="match status" value="1"/>
</dbReference>
<dbReference type="Pfam" id="PF03417">
    <property type="entry name" value="AAT"/>
    <property type="match status" value="1"/>
</dbReference>
<keyword evidence="1" id="KW-0732">Signal</keyword>
<dbReference type="KEGG" id="cpor:BED41_13535"/>
<name>A0A1B2I7S3_9BACT</name>
<keyword evidence="4" id="KW-1185">Reference proteome</keyword>